<reference evidence="18 20" key="1">
    <citation type="journal article" date="2017" name="Nature">
        <title>The sunflower genome provides insights into oil metabolism, flowering and Asterid evolution.</title>
        <authorList>
            <person name="Badouin H."/>
            <person name="Gouzy J."/>
            <person name="Grassa C.J."/>
            <person name="Murat F."/>
            <person name="Staton S.E."/>
            <person name="Cottret L."/>
            <person name="Lelandais-Briere C."/>
            <person name="Owens G.L."/>
            <person name="Carrere S."/>
            <person name="Mayjonade B."/>
            <person name="Legrand L."/>
            <person name="Gill N."/>
            <person name="Kane N.C."/>
            <person name="Bowers J.E."/>
            <person name="Hubner S."/>
            <person name="Bellec A."/>
            <person name="Berard A."/>
            <person name="Berges H."/>
            <person name="Blanchet N."/>
            <person name="Boniface M.C."/>
            <person name="Brunel D."/>
            <person name="Catrice O."/>
            <person name="Chaidir N."/>
            <person name="Claudel C."/>
            <person name="Donnadieu C."/>
            <person name="Faraut T."/>
            <person name="Fievet G."/>
            <person name="Helmstetter N."/>
            <person name="King M."/>
            <person name="Knapp S.J."/>
            <person name="Lai Z."/>
            <person name="Le Paslier M.C."/>
            <person name="Lippi Y."/>
            <person name="Lorenzon L."/>
            <person name="Mandel J.R."/>
            <person name="Marage G."/>
            <person name="Marchand G."/>
            <person name="Marquand E."/>
            <person name="Bret-Mestries E."/>
            <person name="Morien E."/>
            <person name="Nambeesan S."/>
            <person name="Nguyen T."/>
            <person name="Pegot-Espagnet P."/>
            <person name="Pouilly N."/>
            <person name="Raftis F."/>
            <person name="Sallet E."/>
            <person name="Schiex T."/>
            <person name="Thomas J."/>
            <person name="Vandecasteele C."/>
            <person name="Vares D."/>
            <person name="Vear F."/>
            <person name="Vautrin S."/>
            <person name="Crespi M."/>
            <person name="Mangin B."/>
            <person name="Burke J.M."/>
            <person name="Salse J."/>
            <person name="Munos S."/>
            <person name="Vincourt P."/>
            <person name="Rieseberg L.H."/>
            <person name="Langlade N.B."/>
        </authorList>
    </citation>
    <scope>NUCLEOTIDE SEQUENCE [LARGE SCALE GENOMIC DNA]</scope>
    <source>
        <strain evidence="20">cv. SF193</strain>
        <tissue evidence="18">Leaves</tissue>
    </source>
</reference>
<evidence type="ECO:0000256" key="12">
    <source>
        <dbReference type="ARBA" id="ARBA00023128"/>
    </source>
</evidence>
<keyword evidence="7" id="KW-0479">Metal-binding</keyword>
<dbReference type="Pfam" id="PF05193">
    <property type="entry name" value="Peptidase_M16_C"/>
    <property type="match status" value="1"/>
</dbReference>
<evidence type="ECO:0000256" key="13">
    <source>
        <dbReference type="ARBA" id="ARBA00031018"/>
    </source>
</evidence>
<dbReference type="Gramene" id="mRNA:HanXRQr2_Chr08g0322121">
    <property type="protein sequence ID" value="mRNA:HanXRQr2_Chr08g0322121"/>
    <property type="gene ID" value="HanXRQr2_Chr08g0322121"/>
</dbReference>
<evidence type="ECO:0000256" key="10">
    <source>
        <dbReference type="ARBA" id="ARBA00022946"/>
    </source>
</evidence>
<evidence type="ECO:0000313" key="19">
    <source>
        <dbReference type="EMBL" id="OTG17408.1"/>
    </source>
</evidence>
<evidence type="ECO:0000256" key="1">
    <source>
        <dbReference type="ARBA" id="ARBA00001098"/>
    </source>
</evidence>
<organism evidence="19 20">
    <name type="scientific">Helianthus annuus</name>
    <name type="common">Common sunflower</name>
    <dbReference type="NCBI Taxonomy" id="4232"/>
    <lineage>
        <taxon>Eukaryota</taxon>
        <taxon>Viridiplantae</taxon>
        <taxon>Streptophyta</taxon>
        <taxon>Embryophyta</taxon>
        <taxon>Tracheophyta</taxon>
        <taxon>Spermatophyta</taxon>
        <taxon>Magnoliopsida</taxon>
        <taxon>eudicotyledons</taxon>
        <taxon>Gunneridae</taxon>
        <taxon>Pentapetalae</taxon>
        <taxon>asterids</taxon>
        <taxon>campanulids</taxon>
        <taxon>Asterales</taxon>
        <taxon>Asteraceae</taxon>
        <taxon>Asteroideae</taxon>
        <taxon>Heliantheae alliance</taxon>
        <taxon>Heliantheae</taxon>
        <taxon>Helianthus</taxon>
    </lineage>
</organism>
<proteinExistence type="inferred from homology"/>
<dbReference type="EMBL" id="CM007897">
    <property type="protein sequence ID" value="OTG17408.1"/>
    <property type="molecule type" value="Genomic_DNA"/>
</dbReference>
<feature type="compositionally biased region" description="Low complexity" evidence="15">
    <location>
        <begin position="88"/>
        <end position="110"/>
    </location>
</feature>
<dbReference type="GO" id="GO:0006508">
    <property type="term" value="P:proteolysis"/>
    <property type="evidence" value="ECO:0007669"/>
    <property type="project" value="UniProtKB-KW"/>
</dbReference>
<keyword evidence="6" id="KW-0645">Protease</keyword>
<dbReference type="STRING" id="4232.A0A251U213"/>
<evidence type="ECO:0000259" key="17">
    <source>
        <dbReference type="Pfam" id="PF05193"/>
    </source>
</evidence>
<evidence type="ECO:0000256" key="4">
    <source>
        <dbReference type="ARBA" id="ARBA00007261"/>
    </source>
</evidence>
<feature type="region of interest" description="Disordered" evidence="15">
    <location>
        <begin position="88"/>
        <end position="119"/>
    </location>
</feature>
<evidence type="ECO:0000256" key="2">
    <source>
        <dbReference type="ARBA" id="ARBA00001947"/>
    </source>
</evidence>
<evidence type="ECO:0000256" key="5">
    <source>
        <dbReference type="ARBA" id="ARBA00012299"/>
    </source>
</evidence>
<dbReference type="InterPro" id="IPR011249">
    <property type="entry name" value="Metalloenz_LuxS/M16"/>
</dbReference>
<dbReference type="FunFam" id="3.30.830.10:FF:000002">
    <property type="entry name" value="Mitochondrial-processing peptidase subunit beta"/>
    <property type="match status" value="1"/>
</dbReference>
<dbReference type="Proteomes" id="UP000215914">
    <property type="component" value="Chromosome 8"/>
</dbReference>
<dbReference type="PANTHER" id="PTHR11851:SF149">
    <property type="entry name" value="GH01077P"/>
    <property type="match status" value="1"/>
</dbReference>
<dbReference type="GO" id="GO:0046872">
    <property type="term" value="F:metal ion binding"/>
    <property type="evidence" value="ECO:0007669"/>
    <property type="project" value="UniProtKB-KW"/>
</dbReference>
<evidence type="ECO:0000256" key="15">
    <source>
        <dbReference type="SAM" id="MobiDB-lite"/>
    </source>
</evidence>
<dbReference type="PROSITE" id="PS00143">
    <property type="entry name" value="INSULINASE"/>
    <property type="match status" value="1"/>
</dbReference>
<feature type="domain" description="Peptidase M16 C-terminal" evidence="17">
    <location>
        <begin position="328"/>
        <end position="514"/>
    </location>
</feature>
<dbReference type="EC" id="3.4.24.64" evidence="5"/>
<dbReference type="GO" id="GO:0005739">
    <property type="term" value="C:mitochondrion"/>
    <property type="evidence" value="ECO:0000318"/>
    <property type="project" value="GO_Central"/>
</dbReference>
<dbReference type="Gene3D" id="3.30.830.10">
    <property type="entry name" value="Metalloenzyme, LuxS/M16 peptidase-like"/>
    <property type="match status" value="2"/>
</dbReference>
<keyword evidence="10" id="KW-0809">Transit peptide</keyword>
<keyword evidence="20" id="KW-1185">Reference proteome</keyword>
<dbReference type="InterPro" id="IPR001431">
    <property type="entry name" value="Pept_M16_Zn_BS"/>
</dbReference>
<keyword evidence="8" id="KW-0378">Hydrolase</keyword>
<dbReference type="SUPFAM" id="SSF63411">
    <property type="entry name" value="LuxS/MPP-like metallohydrolase"/>
    <property type="match status" value="2"/>
</dbReference>
<dbReference type="InterPro" id="IPR050361">
    <property type="entry name" value="MPP/UQCRC_Complex"/>
</dbReference>
<evidence type="ECO:0000256" key="7">
    <source>
        <dbReference type="ARBA" id="ARBA00022723"/>
    </source>
</evidence>
<keyword evidence="9" id="KW-0862">Zinc</keyword>
<comment type="similarity">
    <text evidence="4 14">Belongs to the peptidase M16 family.</text>
</comment>
<evidence type="ECO:0000256" key="3">
    <source>
        <dbReference type="ARBA" id="ARBA00004173"/>
    </source>
</evidence>
<dbReference type="Pfam" id="PF00675">
    <property type="entry name" value="Peptidase_M16"/>
    <property type="match status" value="1"/>
</dbReference>
<name>A0A251U213_HELAN</name>
<dbReference type="InterPro" id="IPR011765">
    <property type="entry name" value="Pept_M16_N"/>
</dbReference>
<dbReference type="EMBL" id="MNCJ02000323">
    <property type="protein sequence ID" value="KAF5793904.1"/>
    <property type="molecule type" value="Genomic_DNA"/>
</dbReference>
<keyword evidence="12" id="KW-0496">Mitochondrion</keyword>
<evidence type="ECO:0000256" key="8">
    <source>
        <dbReference type="ARBA" id="ARBA00022801"/>
    </source>
</evidence>
<evidence type="ECO:0000259" key="16">
    <source>
        <dbReference type="Pfam" id="PF00675"/>
    </source>
</evidence>
<dbReference type="PANTHER" id="PTHR11851">
    <property type="entry name" value="METALLOPROTEASE"/>
    <property type="match status" value="1"/>
</dbReference>
<protein>
    <recommendedName>
        <fullName evidence="5">mitochondrial processing peptidase</fullName>
        <ecNumber evidence="5">3.4.24.64</ecNumber>
    </recommendedName>
    <alternativeName>
        <fullName evidence="13">Beta-MPP</fullName>
    </alternativeName>
</protein>
<feature type="domain" description="Peptidase M16 N-terminal" evidence="16">
    <location>
        <begin position="175"/>
        <end position="322"/>
    </location>
</feature>
<evidence type="ECO:0000256" key="6">
    <source>
        <dbReference type="ARBA" id="ARBA00022670"/>
    </source>
</evidence>
<reference evidence="18" key="3">
    <citation type="submission" date="2020-06" db="EMBL/GenBank/DDBJ databases">
        <title>Helianthus annuus Genome sequencing and assembly Release 2.</title>
        <authorList>
            <person name="Gouzy J."/>
            <person name="Langlade N."/>
            <person name="Munos S."/>
        </authorList>
    </citation>
    <scope>NUCLEOTIDE SEQUENCE</scope>
    <source>
        <tissue evidence="18">Leaves</tissue>
    </source>
</reference>
<keyword evidence="11" id="KW-0482">Metalloprotease</keyword>
<dbReference type="GO" id="GO:0005759">
    <property type="term" value="C:mitochondrial matrix"/>
    <property type="evidence" value="ECO:0007669"/>
    <property type="project" value="UniProtKB-ARBA"/>
</dbReference>
<reference evidence="19" key="2">
    <citation type="submission" date="2017-02" db="EMBL/GenBank/DDBJ databases">
        <title>Sunflower complete genome.</title>
        <authorList>
            <person name="Langlade N."/>
            <person name="Munos S."/>
        </authorList>
    </citation>
    <scope>NUCLEOTIDE SEQUENCE [LARGE SCALE GENOMIC DNA]</scope>
    <source>
        <tissue evidence="19">Leaves</tissue>
    </source>
</reference>
<gene>
    <name evidence="19" type="primary">MPPBETA</name>
    <name evidence="19" type="ORF">HannXRQ_Chr08g0211871</name>
    <name evidence="18" type="ORF">HanXRQr2_Chr08g0322121</name>
</gene>
<comment type="catalytic activity">
    <reaction evidence="1">
        <text>Release of N-terminal transit peptides from precursor proteins imported into the mitochondrion, typically with Arg in position P2.</text>
        <dbReference type="EC" id="3.4.24.64"/>
    </reaction>
</comment>
<sequence length="599" mass="66743">MNELNRSFSIERIKRSTFFFVGRSKKKKGALLALFRSFYSSVTSLLLHLTHPLPPPCPNLASDLNSGSACTLAMATRHLLKLSRRSNRALSTTTRSNSTAAAVAAVSDTPTPSPPPPNHMIYDRVSEQVKSKLKRLENPNPRFLKHNSPYPTLTDHTSILTYPETRVTTLPNGLRVATESNLASQTATVGVWIDAGSRFETEETNGVAHFLEHMIFKGTEKRSVRDLEEEIENMGGHLNAYTSREQTTYFAKVMGGDVPKALDILADILQNSTFEERLITRERGVILREMEEVGTQTEEVIFDHLHATAFQYTPLGRTILGPAENIQKITKKDIQDYISTHYAAHRMVISASGAVKHEDLVEQVKKMFTKLSANPMTTTQLVEKEPAIFTGSEIRMRDDDAPLAQFAVAFNGASWTDPDSIALMVIQAMLGSWNKTAGAGKHMGSQLAQLVGISELAESMMAFNTNYKDTGLFGVYAVAKPDCLDDLAFAIMQEISKLCYRVNDDDVIRAQNQLKSSLLLHIDGSSPTAEDIGRQLITYGRRIPFAELFARIDAVDAATIKRVANRFIFDQDIAIAASGPVKLLPDYNWFRRRTYMLRY</sequence>
<dbReference type="AlphaFoldDB" id="A0A251U213"/>
<dbReference type="GO" id="GO:0004222">
    <property type="term" value="F:metalloendopeptidase activity"/>
    <property type="evidence" value="ECO:0007669"/>
    <property type="project" value="UniProtKB-EC"/>
</dbReference>
<accession>A0A251U213</accession>
<comment type="subcellular location">
    <subcellularLocation>
        <location evidence="3">Mitochondrion</location>
    </subcellularLocation>
</comment>
<comment type="cofactor">
    <cofactor evidence="2">
        <name>Zn(2+)</name>
        <dbReference type="ChEBI" id="CHEBI:29105"/>
    </cofactor>
</comment>
<dbReference type="InParanoid" id="A0A251U213"/>
<dbReference type="FunFam" id="3.30.830.10:FF:000001">
    <property type="entry name" value="Mitochondrial-processing peptidase subunit beta, mitochondrial"/>
    <property type="match status" value="1"/>
</dbReference>
<evidence type="ECO:0000256" key="11">
    <source>
        <dbReference type="ARBA" id="ARBA00023049"/>
    </source>
</evidence>
<evidence type="ECO:0000256" key="14">
    <source>
        <dbReference type="RuleBase" id="RU004447"/>
    </source>
</evidence>
<dbReference type="OMA" id="VIMNGIC"/>
<evidence type="ECO:0000313" key="20">
    <source>
        <dbReference type="Proteomes" id="UP000215914"/>
    </source>
</evidence>
<dbReference type="FunCoup" id="A0A251U213">
    <property type="interactions" value="4608"/>
</dbReference>
<dbReference type="InterPro" id="IPR007863">
    <property type="entry name" value="Peptidase_M16_C"/>
</dbReference>
<evidence type="ECO:0000256" key="9">
    <source>
        <dbReference type="ARBA" id="ARBA00022833"/>
    </source>
</evidence>
<evidence type="ECO:0000313" key="18">
    <source>
        <dbReference type="EMBL" id="KAF5793904.1"/>
    </source>
</evidence>